<evidence type="ECO:0000256" key="3">
    <source>
        <dbReference type="ARBA" id="ARBA00023242"/>
    </source>
</evidence>
<protein>
    <submittedName>
        <fullName evidence="6">Uncharacterized protein LOC111278271</fullName>
    </submittedName>
</protein>
<accession>A0A6P5WYN3</accession>
<feature type="region of interest" description="Disordered" evidence="4">
    <location>
        <begin position="22"/>
        <end position="71"/>
    </location>
</feature>
<keyword evidence="5" id="KW-1185">Reference proteome</keyword>
<dbReference type="RefSeq" id="XP_022720616.1">
    <property type="nucleotide sequence ID" value="XM_022864881.1"/>
</dbReference>
<dbReference type="GeneID" id="111278271"/>
<evidence type="ECO:0000256" key="2">
    <source>
        <dbReference type="ARBA" id="ARBA00023163"/>
    </source>
</evidence>
<dbReference type="AlphaFoldDB" id="A0A6P5WYN3"/>
<name>A0A6P5WYN3_DURZI</name>
<proteinExistence type="predicted"/>
<dbReference type="Proteomes" id="UP000515121">
    <property type="component" value="Unplaced"/>
</dbReference>
<feature type="region of interest" description="Disordered" evidence="4">
    <location>
        <begin position="134"/>
        <end position="159"/>
    </location>
</feature>
<feature type="compositionally biased region" description="Basic and acidic residues" evidence="4">
    <location>
        <begin position="143"/>
        <end position="154"/>
    </location>
</feature>
<dbReference type="PANTHER" id="PTHR16088:SF3">
    <property type="entry name" value="GON-4-LIKE PROTEIN"/>
    <property type="match status" value="1"/>
</dbReference>
<dbReference type="KEGG" id="dzi:111278271"/>
<keyword evidence="3" id="KW-0539">Nucleus</keyword>
<feature type="compositionally biased region" description="Basic and acidic residues" evidence="4">
    <location>
        <begin position="302"/>
        <end position="312"/>
    </location>
</feature>
<dbReference type="GO" id="GO:0006355">
    <property type="term" value="P:regulation of DNA-templated transcription"/>
    <property type="evidence" value="ECO:0007669"/>
    <property type="project" value="TreeGrafter"/>
</dbReference>
<dbReference type="GO" id="GO:0003712">
    <property type="term" value="F:transcription coregulator activity"/>
    <property type="evidence" value="ECO:0007669"/>
    <property type="project" value="TreeGrafter"/>
</dbReference>
<dbReference type="GO" id="GO:0005634">
    <property type="term" value="C:nucleus"/>
    <property type="evidence" value="ECO:0007669"/>
    <property type="project" value="TreeGrafter"/>
</dbReference>
<sequence>MLLCENIQPGSQGDQTALAIVSDGRSKPDFGVEEEAEEEAEDEDDEEEDVDFNSFLKETPSPEASSSLGSEIEVLDGDVVNGRANTNVTTDVNSSNFDANTMVPNFDVGDFENCEEETVMQSTASPELQNTVPWKHNKRKARLSSESEREKEGHLSSVKKSMVGDLGNATHSEKPLMLLDDAICRRTGARYSLASFTLDELEAFLQETDDEDDIQNVDDEGEYRKFLAAVLQGGDADHQSTQGNENVDDEDEDNDADFEIELEELLESDYAEATLEKAQAEENQRAERRPETRQNRRQKTSAQHERNVFEQK</sequence>
<keyword evidence="2" id="KW-0804">Transcription</keyword>
<keyword evidence="1" id="KW-0805">Transcription regulation</keyword>
<feature type="compositionally biased region" description="Acidic residues" evidence="4">
    <location>
        <begin position="31"/>
        <end position="51"/>
    </location>
</feature>
<evidence type="ECO:0000256" key="1">
    <source>
        <dbReference type="ARBA" id="ARBA00023015"/>
    </source>
</evidence>
<dbReference type="InterPro" id="IPR052435">
    <property type="entry name" value="YY1-Transcr_Regul"/>
</dbReference>
<evidence type="ECO:0000313" key="6">
    <source>
        <dbReference type="RefSeq" id="XP_022720616.1"/>
    </source>
</evidence>
<gene>
    <name evidence="6" type="primary">LOC111278271</name>
</gene>
<feature type="compositionally biased region" description="Basic and acidic residues" evidence="4">
    <location>
        <begin position="274"/>
        <end position="294"/>
    </location>
</feature>
<organism evidence="5 6">
    <name type="scientific">Durio zibethinus</name>
    <name type="common">Durian</name>
    <dbReference type="NCBI Taxonomy" id="66656"/>
    <lineage>
        <taxon>Eukaryota</taxon>
        <taxon>Viridiplantae</taxon>
        <taxon>Streptophyta</taxon>
        <taxon>Embryophyta</taxon>
        <taxon>Tracheophyta</taxon>
        <taxon>Spermatophyta</taxon>
        <taxon>Magnoliopsida</taxon>
        <taxon>eudicotyledons</taxon>
        <taxon>Gunneridae</taxon>
        <taxon>Pentapetalae</taxon>
        <taxon>rosids</taxon>
        <taxon>malvids</taxon>
        <taxon>Malvales</taxon>
        <taxon>Malvaceae</taxon>
        <taxon>Helicteroideae</taxon>
        <taxon>Durio</taxon>
    </lineage>
</organism>
<feature type="region of interest" description="Disordered" evidence="4">
    <location>
        <begin position="270"/>
        <end position="312"/>
    </location>
</feature>
<feature type="compositionally biased region" description="Acidic residues" evidence="4">
    <location>
        <begin position="246"/>
        <end position="256"/>
    </location>
</feature>
<evidence type="ECO:0000256" key="4">
    <source>
        <dbReference type="SAM" id="MobiDB-lite"/>
    </source>
</evidence>
<evidence type="ECO:0000313" key="5">
    <source>
        <dbReference type="Proteomes" id="UP000515121"/>
    </source>
</evidence>
<dbReference type="PANTHER" id="PTHR16088">
    <property type="entry name" value="YY1 ASSOCIATED PROTEIN-RELATED"/>
    <property type="match status" value="1"/>
</dbReference>
<dbReference type="OrthoDB" id="1716997at2759"/>
<reference evidence="6" key="1">
    <citation type="submission" date="2025-08" db="UniProtKB">
        <authorList>
            <consortium name="RefSeq"/>
        </authorList>
    </citation>
    <scope>IDENTIFICATION</scope>
    <source>
        <tissue evidence="6">Fruit stalk</tissue>
    </source>
</reference>
<feature type="region of interest" description="Disordered" evidence="4">
    <location>
        <begin position="234"/>
        <end position="256"/>
    </location>
</feature>